<organism evidence="2 3">
    <name type="scientific">Flaviramulus basaltis</name>
    <dbReference type="NCBI Taxonomy" id="369401"/>
    <lineage>
        <taxon>Bacteria</taxon>
        <taxon>Pseudomonadati</taxon>
        <taxon>Bacteroidota</taxon>
        <taxon>Flavobacteriia</taxon>
        <taxon>Flavobacteriales</taxon>
        <taxon>Flavobacteriaceae</taxon>
        <taxon>Flaviramulus</taxon>
    </lineage>
</organism>
<accession>A0A1K2IK84</accession>
<dbReference type="RefSeq" id="WP_072402289.1">
    <property type="nucleotide sequence ID" value="NZ_FPKV01000002.1"/>
</dbReference>
<feature type="domain" description="Methyltransferase" evidence="1">
    <location>
        <begin position="42"/>
        <end position="132"/>
    </location>
</feature>
<dbReference type="Pfam" id="PF13649">
    <property type="entry name" value="Methyltransf_25"/>
    <property type="match status" value="1"/>
</dbReference>
<sequence length="247" mass="29277">MQSLYSNGFETIYDDMYQTFINYKEEFQFYSNIINTHSKHSVLEIGCGTGHLAKYFLESSIHYKGLDLSKDMISLSKKRNPQGWFQQGDMTNFKLNTKTASTIITARTTSYLLTNEAVHNALKSIHYNLEMHGILCFDFIDANRFFPIIKNEEIMIHEATINNKHYYRESLMKPNKRKDNFMFHWDAVYFEKLNDKAIKLTEDQSVVRAFTKNEWELFLHLNNFELIEFIDRKSYAFDTYVVVAKRI</sequence>
<dbReference type="InterPro" id="IPR041698">
    <property type="entry name" value="Methyltransf_25"/>
</dbReference>
<dbReference type="OrthoDB" id="9789123at2"/>
<evidence type="ECO:0000313" key="2">
    <source>
        <dbReference type="EMBL" id="SFZ92820.1"/>
    </source>
</evidence>
<dbReference type="Gene3D" id="3.40.50.150">
    <property type="entry name" value="Vaccinia Virus protein VP39"/>
    <property type="match status" value="1"/>
</dbReference>
<dbReference type="AlphaFoldDB" id="A0A1K2IK84"/>
<dbReference type="SUPFAM" id="SSF53335">
    <property type="entry name" value="S-adenosyl-L-methionine-dependent methyltransferases"/>
    <property type="match status" value="1"/>
</dbReference>
<dbReference type="GO" id="GO:0008168">
    <property type="term" value="F:methyltransferase activity"/>
    <property type="evidence" value="ECO:0007669"/>
    <property type="project" value="UniProtKB-KW"/>
</dbReference>
<dbReference type="CDD" id="cd02440">
    <property type="entry name" value="AdoMet_MTases"/>
    <property type="match status" value="1"/>
</dbReference>
<protein>
    <submittedName>
        <fullName evidence="2">Methyltransferase domain-containing protein</fullName>
    </submittedName>
</protein>
<proteinExistence type="predicted"/>
<keyword evidence="2" id="KW-0808">Transferase</keyword>
<dbReference type="Proteomes" id="UP000182544">
    <property type="component" value="Unassembled WGS sequence"/>
</dbReference>
<name>A0A1K2IK84_9FLAO</name>
<gene>
    <name evidence="2" type="ORF">SAMN05428642_1021019</name>
</gene>
<dbReference type="GO" id="GO:0032259">
    <property type="term" value="P:methylation"/>
    <property type="evidence" value="ECO:0007669"/>
    <property type="project" value="UniProtKB-KW"/>
</dbReference>
<dbReference type="Gene3D" id="2.20.130.10">
    <property type="entry name" value="CAC2371-like domains"/>
    <property type="match status" value="1"/>
</dbReference>
<keyword evidence="3" id="KW-1185">Reference proteome</keyword>
<reference evidence="2 3" key="1">
    <citation type="submission" date="2016-10" db="EMBL/GenBank/DDBJ databases">
        <authorList>
            <person name="de Groot N.N."/>
        </authorList>
    </citation>
    <scope>NUCLEOTIDE SEQUENCE [LARGE SCALE GENOMIC DNA]</scope>
    <source>
        <strain evidence="2 3">DSM 18180</strain>
    </source>
</reference>
<evidence type="ECO:0000313" key="3">
    <source>
        <dbReference type="Proteomes" id="UP000182544"/>
    </source>
</evidence>
<dbReference type="STRING" id="369401.SAMN05428642_1021019"/>
<keyword evidence="2" id="KW-0489">Methyltransferase</keyword>
<dbReference type="InterPro" id="IPR029063">
    <property type="entry name" value="SAM-dependent_MTases_sf"/>
</dbReference>
<evidence type="ECO:0000259" key="1">
    <source>
        <dbReference type="Pfam" id="PF13649"/>
    </source>
</evidence>
<dbReference type="EMBL" id="FPKV01000002">
    <property type="protein sequence ID" value="SFZ92820.1"/>
    <property type="molecule type" value="Genomic_DNA"/>
</dbReference>